<dbReference type="EMBL" id="CP002830">
    <property type="protein sequence ID" value="AEI66622.1"/>
    <property type="molecule type" value="Genomic_DNA"/>
</dbReference>
<protein>
    <submittedName>
        <fullName evidence="2">Uncharacterized protein</fullName>
    </submittedName>
</protein>
<evidence type="ECO:0000313" key="3">
    <source>
        <dbReference type="Proteomes" id="UP000000488"/>
    </source>
</evidence>
<organism evidence="2 3">
    <name type="scientific">Myxococcus fulvus (strain ATCC BAA-855 / HW-1)</name>
    <dbReference type="NCBI Taxonomy" id="483219"/>
    <lineage>
        <taxon>Bacteria</taxon>
        <taxon>Pseudomonadati</taxon>
        <taxon>Myxococcota</taxon>
        <taxon>Myxococcia</taxon>
        <taxon>Myxococcales</taxon>
        <taxon>Cystobacterineae</taxon>
        <taxon>Myxococcaceae</taxon>
        <taxon>Myxococcus</taxon>
    </lineage>
</organism>
<dbReference type="STRING" id="483219.LILAB_23635"/>
<dbReference type="AlphaFoldDB" id="F8CP44"/>
<proteinExistence type="predicted"/>
<feature type="region of interest" description="Disordered" evidence="1">
    <location>
        <begin position="1"/>
        <end position="35"/>
    </location>
</feature>
<evidence type="ECO:0000313" key="2">
    <source>
        <dbReference type="EMBL" id="AEI66622.1"/>
    </source>
</evidence>
<accession>F8CP44</accession>
<evidence type="ECO:0000256" key="1">
    <source>
        <dbReference type="SAM" id="MobiDB-lite"/>
    </source>
</evidence>
<dbReference type="KEGG" id="mfu:LILAB_23635"/>
<dbReference type="Proteomes" id="UP000000488">
    <property type="component" value="Chromosome"/>
</dbReference>
<gene>
    <name evidence="2" type="ordered locus">LILAB_23635</name>
</gene>
<sequence>MGRSFGDTGPMDGIPGPNASKAEHKIRAAAVSRPS</sequence>
<name>F8CP44_MYXFH</name>
<dbReference type="HOGENOM" id="CLU_3366013_0_0_7"/>
<reference evidence="2 3" key="1">
    <citation type="journal article" date="2011" name="J. Bacteriol.">
        <title>Genome sequence of the halotolerant marine bacterium Myxococcus fulvus HW-1.</title>
        <authorList>
            <person name="Li Z.F."/>
            <person name="Li X."/>
            <person name="Liu H."/>
            <person name="Liu X."/>
            <person name="Han K."/>
            <person name="Wu Z.H."/>
            <person name="Hu W."/>
            <person name="Li F.F."/>
            <person name="Li Y.Z."/>
        </authorList>
    </citation>
    <scope>NUCLEOTIDE SEQUENCE [LARGE SCALE GENOMIC DNA]</scope>
    <source>
        <strain evidence="3">ATCC BAA-855 / HW-1</strain>
    </source>
</reference>